<sequence length="69" mass="7825">MTRNVIGRADEAAAAKGKDEFVKMLMRKPRNTLDDEPRSMTKSEEYAAISLFRRGKNAKSQRVISVHSE</sequence>
<evidence type="ECO:0000313" key="1">
    <source>
        <dbReference type="EMBL" id="RQM36547.1"/>
    </source>
</evidence>
<organism evidence="1 2">
    <name type="scientific">Erwinia psidii</name>
    <dbReference type="NCBI Taxonomy" id="69224"/>
    <lineage>
        <taxon>Bacteria</taxon>
        <taxon>Pseudomonadati</taxon>
        <taxon>Pseudomonadota</taxon>
        <taxon>Gammaproteobacteria</taxon>
        <taxon>Enterobacterales</taxon>
        <taxon>Erwiniaceae</taxon>
        <taxon>Erwinia</taxon>
    </lineage>
</organism>
<keyword evidence="2" id="KW-1185">Reference proteome</keyword>
<dbReference type="Proteomes" id="UP000279457">
    <property type="component" value="Unassembled WGS sequence"/>
</dbReference>
<gene>
    <name evidence="1" type="ORF">EB241_19720</name>
</gene>
<dbReference type="AlphaFoldDB" id="A0A3N6RW39"/>
<evidence type="ECO:0000313" key="2">
    <source>
        <dbReference type="Proteomes" id="UP000279457"/>
    </source>
</evidence>
<reference evidence="1 2" key="1">
    <citation type="submission" date="2018-10" db="EMBL/GenBank/DDBJ databases">
        <title>Draft genome sequence for the type isolate of Erwinia psidii, agent causal of bacterial blight in guava (Psidium guajava) and wilt and die-back of Eucalyptus spp.</title>
        <authorList>
            <person name="Hermenegildo P.S."/>
            <person name="Santos S.A."/>
            <person name="Guimaraes L.M.S."/>
            <person name="Vidigal P.M.P."/>
            <person name="Pereira I.C."/>
            <person name="Badel J.L."/>
            <person name="Alfenas-Zerbini P."/>
            <person name="Ferreira M.A.S.V."/>
            <person name="Alfenas A.C."/>
        </authorList>
    </citation>
    <scope>NUCLEOTIDE SEQUENCE [LARGE SCALE GENOMIC DNA]</scope>
    <source>
        <strain evidence="1 2">IBSBF 435</strain>
    </source>
</reference>
<proteinExistence type="predicted"/>
<comment type="caution">
    <text evidence="1">The sequence shown here is derived from an EMBL/GenBank/DDBJ whole genome shotgun (WGS) entry which is preliminary data.</text>
</comment>
<name>A0A3N6RW39_9GAMM</name>
<accession>A0A3N6RW39</accession>
<dbReference type="EMBL" id="RHHM01000020">
    <property type="protein sequence ID" value="RQM36547.1"/>
    <property type="molecule type" value="Genomic_DNA"/>
</dbReference>
<protein>
    <submittedName>
        <fullName evidence="1">Uncharacterized protein</fullName>
    </submittedName>
</protein>